<feature type="domain" description="Squalene cyclase C-terminal" evidence="4">
    <location>
        <begin position="284"/>
        <end position="589"/>
    </location>
</feature>
<sequence length="618" mass="68448">MSETISYQRVLSGYQRAREYLLDARTDTGHWEGELSTSALSTATAIMAMEMIRRQRPDDDSLDSYIEQGIRWLAQHQNKDGGWGDTVKSFSNISTTMLCHAAFHATKNTEHYVSHVVNARQYIDRVGGVTAVIERYGKDRTFSVPILTHCALAGLVKWKTIPALPFELSCLPHRFYKTVRLPVVSYALPALIAIGQVRHHFRKPRNPIMRLIRKLSIKRSLKKLIEIQPENGGFLEAAPLTSFVTMSLAGMGLVDHPVVKKGLAFLLASVRPDGSWPIDTNLATWTTTLSVNALDGTLSEFEKAPIRDWLLQQQYKELHPYTAAEPGGWAWTDLPGGVPDADDTPGAILALLNLQPVESEQVAPELSSALRNGVNWLLDLQNSNGGWPTFCRGWGTLPFDQSAADISAHVLRALEAWLSTAADPADSDLRARAAQAIERGFNYLTTQQRDDGSWLPLWFGNQHIADDENPVYGTARVLAAYAAEERRTSPQAEQAVQFLHSVQNPDGGWGGAEGAPSSVEETALAVDALLAVGVSLETPWLAQGLVWLLKQVESGTYTETTPIGFYFAKLWYFEQLYPIIFSISALHRAETVLKKCTDEKLRLSLEAPDSPIMSVKEK</sequence>
<organism evidence="6 7">
    <name type="scientific">Gimesia panareensis</name>
    <dbReference type="NCBI Taxonomy" id="2527978"/>
    <lineage>
        <taxon>Bacteria</taxon>
        <taxon>Pseudomonadati</taxon>
        <taxon>Planctomycetota</taxon>
        <taxon>Planctomycetia</taxon>
        <taxon>Planctomycetales</taxon>
        <taxon>Planctomycetaceae</taxon>
        <taxon>Gimesia</taxon>
    </lineage>
</organism>
<dbReference type="PANTHER" id="PTHR11764">
    <property type="entry name" value="TERPENE CYCLASE/MUTASE FAMILY MEMBER"/>
    <property type="match status" value="1"/>
</dbReference>
<evidence type="ECO:0000256" key="1">
    <source>
        <dbReference type="ARBA" id="ARBA00004999"/>
    </source>
</evidence>
<evidence type="ECO:0000256" key="2">
    <source>
        <dbReference type="ARBA" id="ARBA00009755"/>
    </source>
</evidence>
<dbReference type="InterPro" id="IPR032697">
    <property type="entry name" value="SQ_cyclase_N"/>
</dbReference>
<evidence type="ECO:0000259" key="4">
    <source>
        <dbReference type="Pfam" id="PF13243"/>
    </source>
</evidence>
<evidence type="ECO:0000259" key="5">
    <source>
        <dbReference type="Pfam" id="PF13249"/>
    </source>
</evidence>
<dbReference type="GO" id="GO:0016104">
    <property type="term" value="P:triterpenoid biosynthetic process"/>
    <property type="evidence" value="ECO:0007669"/>
    <property type="project" value="InterPro"/>
</dbReference>
<dbReference type="Proteomes" id="UP000320839">
    <property type="component" value="Chromosome"/>
</dbReference>
<dbReference type="InterPro" id="IPR032696">
    <property type="entry name" value="SQ_cyclase_C"/>
</dbReference>
<protein>
    <submittedName>
        <fullName evidence="6">Squalene--hopene cyclase</fullName>
        <ecNumber evidence="6">4.2.1.129</ecNumber>
    </submittedName>
</protein>
<dbReference type="GO" id="GO:0005811">
    <property type="term" value="C:lipid droplet"/>
    <property type="evidence" value="ECO:0007669"/>
    <property type="project" value="InterPro"/>
</dbReference>
<dbReference type="InterPro" id="IPR008930">
    <property type="entry name" value="Terpenoid_cyclase/PrenylTrfase"/>
</dbReference>
<dbReference type="InterPro" id="IPR018333">
    <property type="entry name" value="Squalene_cyclase"/>
</dbReference>
<evidence type="ECO:0000313" key="7">
    <source>
        <dbReference type="Proteomes" id="UP000320839"/>
    </source>
</evidence>
<dbReference type="OrthoDB" id="9758578at2"/>
<reference evidence="6 7" key="1">
    <citation type="submission" date="2019-02" db="EMBL/GenBank/DDBJ databases">
        <title>Deep-cultivation of Planctomycetes and their phenomic and genomic characterization uncovers novel biology.</title>
        <authorList>
            <person name="Wiegand S."/>
            <person name="Jogler M."/>
            <person name="Boedeker C."/>
            <person name="Pinto D."/>
            <person name="Vollmers J."/>
            <person name="Rivas-Marin E."/>
            <person name="Kohn T."/>
            <person name="Peeters S.H."/>
            <person name="Heuer A."/>
            <person name="Rast P."/>
            <person name="Oberbeckmann S."/>
            <person name="Bunk B."/>
            <person name="Jeske O."/>
            <person name="Meyerdierks A."/>
            <person name="Storesund J.E."/>
            <person name="Kallscheuer N."/>
            <person name="Luecker S."/>
            <person name="Lage O.M."/>
            <person name="Pohl T."/>
            <person name="Merkel B.J."/>
            <person name="Hornburger P."/>
            <person name="Mueller R.-W."/>
            <person name="Bruemmer F."/>
            <person name="Labrenz M."/>
            <person name="Spormann A.M."/>
            <person name="Op den Camp H."/>
            <person name="Overmann J."/>
            <person name="Amann R."/>
            <person name="Jetten M.S.M."/>
            <person name="Mascher T."/>
            <person name="Medema M.H."/>
            <person name="Devos D.P."/>
            <person name="Kaster A.-K."/>
            <person name="Ovreas L."/>
            <person name="Rohde M."/>
            <person name="Galperin M.Y."/>
            <person name="Jogler C."/>
        </authorList>
    </citation>
    <scope>NUCLEOTIDE SEQUENCE [LARGE SCALE GENOMIC DNA]</scope>
    <source>
        <strain evidence="6 7">Pan153</strain>
    </source>
</reference>
<dbReference type="GO" id="GO:0016866">
    <property type="term" value="F:intramolecular transferase activity"/>
    <property type="evidence" value="ECO:0007669"/>
    <property type="project" value="InterPro"/>
</dbReference>
<feature type="domain" description="Squalene cyclase N-terminal" evidence="5">
    <location>
        <begin position="15"/>
        <end position="177"/>
    </location>
</feature>
<dbReference type="EC" id="4.2.1.129" evidence="6"/>
<dbReference type="EMBL" id="CP036317">
    <property type="protein sequence ID" value="QDV20086.1"/>
    <property type="molecule type" value="Genomic_DNA"/>
</dbReference>
<gene>
    <name evidence="6" type="primary">shc_2</name>
    <name evidence="6" type="ORF">Pan153_47570</name>
</gene>
<proteinExistence type="inferred from homology"/>
<dbReference type="SUPFAM" id="SSF48239">
    <property type="entry name" value="Terpenoid cyclases/Protein prenyltransferases"/>
    <property type="match status" value="2"/>
</dbReference>
<accession>A0A518FUR4</accession>
<dbReference type="PANTHER" id="PTHR11764:SF20">
    <property type="entry name" value="LANOSTEROL SYNTHASE"/>
    <property type="match status" value="1"/>
</dbReference>
<dbReference type="RefSeq" id="WP_145458073.1">
    <property type="nucleotide sequence ID" value="NZ_CP036317.1"/>
</dbReference>
<keyword evidence="3" id="KW-0677">Repeat</keyword>
<dbReference type="UniPathway" id="UPA00337"/>
<evidence type="ECO:0000256" key="3">
    <source>
        <dbReference type="ARBA" id="ARBA00022737"/>
    </source>
</evidence>
<dbReference type="GO" id="GO:0016829">
    <property type="term" value="F:lyase activity"/>
    <property type="evidence" value="ECO:0007669"/>
    <property type="project" value="UniProtKB-KW"/>
</dbReference>
<dbReference type="Pfam" id="PF13243">
    <property type="entry name" value="SQHop_cyclase_C"/>
    <property type="match status" value="1"/>
</dbReference>
<keyword evidence="6" id="KW-0456">Lyase</keyword>
<evidence type="ECO:0000313" key="6">
    <source>
        <dbReference type="EMBL" id="QDV20086.1"/>
    </source>
</evidence>
<comment type="similarity">
    <text evidence="2">Belongs to the terpene cyclase/mutase family.</text>
</comment>
<dbReference type="Gene3D" id="1.50.10.20">
    <property type="match status" value="2"/>
</dbReference>
<comment type="pathway">
    <text evidence="1">Secondary metabolite biosynthesis; hopanoid biosynthesis.</text>
</comment>
<name>A0A518FUR4_9PLAN</name>
<dbReference type="Pfam" id="PF13249">
    <property type="entry name" value="SQHop_cyclase_N"/>
    <property type="match status" value="1"/>
</dbReference>
<dbReference type="AlphaFoldDB" id="A0A518FUR4"/>